<dbReference type="PaxDb" id="121845-A0A1S4EIQ0"/>
<dbReference type="InterPro" id="IPR036065">
    <property type="entry name" value="BolA-like_sf"/>
</dbReference>
<evidence type="ECO:0000313" key="1">
    <source>
        <dbReference type="Proteomes" id="UP000079169"/>
    </source>
</evidence>
<dbReference type="Gene3D" id="3.30.300.90">
    <property type="entry name" value="BolA-like"/>
    <property type="match status" value="1"/>
</dbReference>
<reference evidence="2" key="1">
    <citation type="submission" date="2025-08" db="UniProtKB">
        <authorList>
            <consortium name="RefSeq"/>
        </authorList>
    </citation>
    <scope>IDENTIFICATION</scope>
</reference>
<dbReference type="GeneID" id="103514897"/>
<dbReference type="KEGG" id="dci:103514897"/>
<dbReference type="Proteomes" id="UP000079169">
    <property type="component" value="Unplaced"/>
</dbReference>
<proteinExistence type="predicted"/>
<sequence length="180" mass="21262">MCLVKKLIQRHDIIKEIAHPFLNNPGDSRVEIVAHTLEEKPEGLFTEEEMKYNFNFMDAPVFGGNRLKREILEFHLSTDKANMDWKFHPNKTCQLVEEIVRKKFDPVIVKCESIKEEVMGRVGPGHEDQYRLLVVSKKFLDQPQLRRTINVRQAIEELVTQQMYKIHMRNLTLLIHRVKV</sequence>
<dbReference type="AlphaFoldDB" id="A0A1S4EIQ0"/>
<gene>
    <name evidence="2" type="primary">LOC103514897</name>
</gene>
<name>A0A1S4EIQ0_DIACI</name>
<dbReference type="RefSeq" id="XP_017301957.2">
    <property type="nucleotide sequence ID" value="XM_017446468.2"/>
</dbReference>
<dbReference type="SUPFAM" id="SSF82657">
    <property type="entry name" value="BolA-like"/>
    <property type="match status" value="1"/>
</dbReference>
<accession>A0A1S4EIQ0</accession>
<keyword evidence="1" id="KW-1185">Reference proteome</keyword>
<protein>
    <submittedName>
        <fullName evidence="2">Uncharacterized protein LOC103514897</fullName>
    </submittedName>
</protein>
<evidence type="ECO:0000313" key="2">
    <source>
        <dbReference type="RefSeq" id="XP_017301957.2"/>
    </source>
</evidence>
<organism evidence="1 2">
    <name type="scientific">Diaphorina citri</name>
    <name type="common">Asian citrus psyllid</name>
    <dbReference type="NCBI Taxonomy" id="121845"/>
    <lineage>
        <taxon>Eukaryota</taxon>
        <taxon>Metazoa</taxon>
        <taxon>Ecdysozoa</taxon>
        <taxon>Arthropoda</taxon>
        <taxon>Hexapoda</taxon>
        <taxon>Insecta</taxon>
        <taxon>Pterygota</taxon>
        <taxon>Neoptera</taxon>
        <taxon>Paraneoptera</taxon>
        <taxon>Hemiptera</taxon>
        <taxon>Sternorrhyncha</taxon>
        <taxon>Psylloidea</taxon>
        <taxon>Psyllidae</taxon>
        <taxon>Diaphorininae</taxon>
        <taxon>Diaphorina</taxon>
    </lineage>
</organism>